<dbReference type="PANTHER" id="PTHR33096">
    <property type="entry name" value="CXC2 DOMAIN-CONTAINING PROTEIN"/>
    <property type="match status" value="1"/>
</dbReference>
<organism evidence="2 3">
    <name type="scientific">Gymnopilus junonius</name>
    <name type="common">Spectacular rustgill mushroom</name>
    <name type="synonym">Gymnopilus spectabilis subsp. junonius</name>
    <dbReference type="NCBI Taxonomy" id="109634"/>
    <lineage>
        <taxon>Eukaryota</taxon>
        <taxon>Fungi</taxon>
        <taxon>Dikarya</taxon>
        <taxon>Basidiomycota</taxon>
        <taxon>Agaricomycotina</taxon>
        <taxon>Agaricomycetes</taxon>
        <taxon>Agaricomycetidae</taxon>
        <taxon>Agaricales</taxon>
        <taxon>Agaricineae</taxon>
        <taxon>Hymenogastraceae</taxon>
        <taxon>Gymnopilus</taxon>
    </lineage>
</organism>
<dbReference type="OrthoDB" id="3259803at2759"/>
<dbReference type="PANTHER" id="PTHR33096:SF1">
    <property type="entry name" value="CXC1-LIKE CYSTEINE CLUSTER ASSOCIATED WITH KDZ TRANSPOSASES DOMAIN-CONTAINING PROTEIN"/>
    <property type="match status" value="1"/>
</dbReference>
<evidence type="ECO:0000256" key="1">
    <source>
        <dbReference type="SAM" id="MobiDB-lite"/>
    </source>
</evidence>
<evidence type="ECO:0000313" key="2">
    <source>
        <dbReference type="EMBL" id="KAF8904993.1"/>
    </source>
</evidence>
<evidence type="ECO:0000313" key="3">
    <source>
        <dbReference type="Proteomes" id="UP000724874"/>
    </source>
</evidence>
<comment type="caution">
    <text evidence="2">The sequence shown here is derived from an EMBL/GenBank/DDBJ whole genome shotgun (WGS) entry which is preliminary data.</text>
</comment>
<reference evidence="2" key="1">
    <citation type="submission" date="2020-11" db="EMBL/GenBank/DDBJ databases">
        <authorList>
            <consortium name="DOE Joint Genome Institute"/>
            <person name="Ahrendt S."/>
            <person name="Riley R."/>
            <person name="Andreopoulos W."/>
            <person name="LaButti K."/>
            <person name="Pangilinan J."/>
            <person name="Ruiz-duenas F.J."/>
            <person name="Barrasa J.M."/>
            <person name="Sanchez-Garcia M."/>
            <person name="Camarero S."/>
            <person name="Miyauchi S."/>
            <person name="Serrano A."/>
            <person name="Linde D."/>
            <person name="Babiker R."/>
            <person name="Drula E."/>
            <person name="Ayuso-Fernandez I."/>
            <person name="Pacheco R."/>
            <person name="Padilla G."/>
            <person name="Ferreira P."/>
            <person name="Barriuso J."/>
            <person name="Kellner H."/>
            <person name="Castanera R."/>
            <person name="Alfaro M."/>
            <person name="Ramirez L."/>
            <person name="Pisabarro A.G."/>
            <person name="Kuo A."/>
            <person name="Tritt A."/>
            <person name="Lipzen A."/>
            <person name="He G."/>
            <person name="Yan M."/>
            <person name="Ng V."/>
            <person name="Cullen D."/>
            <person name="Martin F."/>
            <person name="Rosso M.-N."/>
            <person name="Henrissat B."/>
            <person name="Hibbett D."/>
            <person name="Martinez A.T."/>
            <person name="Grigoriev I.V."/>
        </authorList>
    </citation>
    <scope>NUCLEOTIDE SEQUENCE</scope>
    <source>
        <strain evidence="2">AH 44721</strain>
    </source>
</reference>
<name>A0A9P5NUA9_GYMJU</name>
<accession>A0A9P5NUA9</accession>
<protein>
    <recommendedName>
        <fullName evidence="4">CxC1-like cysteine cluster associated with KDZ transposases domain-containing protein</fullName>
    </recommendedName>
</protein>
<dbReference type="InterPro" id="IPR040521">
    <property type="entry name" value="KDZ"/>
</dbReference>
<gene>
    <name evidence="2" type="ORF">CPB84DRAFT_1814242</name>
</gene>
<dbReference type="EMBL" id="JADNYJ010000024">
    <property type="protein sequence ID" value="KAF8904993.1"/>
    <property type="molecule type" value="Genomic_DNA"/>
</dbReference>
<proteinExistence type="predicted"/>
<keyword evidence="3" id="KW-1185">Reference proteome</keyword>
<feature type="region of interest" description="Disordered" evidence="1">
    <location>
        <begin position="23"/>
        <end position="44"/>
    </location>
</feature>
<dbReference type="Pfam" id="PF18758">
    <property type="entry name" value="KDZ"/>
    <property type="match status" value="1"/>
</dbReference>
<dbReference type="AlphaFoldDB" id="A0A9P5NUA9"/>
<evidence type="ECO:0008006" key="4">
    <source>
        <dbReference type="Google" id="ProtNLM"/>
    </source>
</evidence>
<dbReference type="Proteomes" id="UP000724874">
    <property type="component" value="Unassembled WGS sequence"/>
</dbReference>
<sequence length="705" mass="81135">MPNPYMDLNNELSDEVDINPILEDEADGAGERNVGENAQARKKKEQQWRKWSEDVIPGMLEPYVALMRETDSLRDLSAARSRKLCSGCEGYSSLEVSCIYFEKIEKLVLCTCKEPALQLLTLGLFPCAPMRPTLAVDLNMLDFVRGLFLNTAPNVTAWAETLEGFLSARKFKLKTRNTLRKRFGNALQWYAVLEDTKRLRCRKSLIEYEKVFLMQMILKPGGFHADHPSDYLRDRCPLCFGGKDWHQPDELMDVIVCLDACFTQKRCKSQNSAWSAPREHPETIFVPVEDVEVMKETVETARPTKKKHTKPTEDGFEPGMKFFSDTGLMALLCHHDRVLWLVNMTSAGEKQYYALRLLQKLFEHIPEAMRLHHSCVKYDFLGDVLDRIVFGISVFHAYGHQWPCQIIYHPRKCPGFGFSDGEGCERFWSSIKSLIPSLRVSGYHSHIYTINTKVKHLDNLSIFGMGKWIQHKWKSTLERKEHSLKTLTAVYSTGVTEEVLRQEWADQVKEQTKPLPRQSKNLADKEIHAIFVLCDQLDEIQKEIANCQDMINMGNYDSGLTILEVQEQLKDLQAKQKAMLVSPNSHECTGSKTAYSGATCHRKYELESLQQSYQKTMNHLKLESHAGQQLKRKELGIQKLAKTYNKLLFKLDIDDDIWQDHGLTDDLDNASDIPCWLGDDNIRNGIKALLSYDHSREEERRLIKE</sequence>